<dbReference type="PANTHER" id="PTHR11403">
    <property type="entry name" value="CYTOCHROME C OXIDASE SUBUNIT III"/>
    <property type="match status" value="1"/>
</dbReference>
<keyword evidence="3" id="KW-1003">Cell membrane</keyword>
<dbReference type="PANTHER" id="PTHR11403:SF2">
    <property type="entry name" value="CYTOCHROME BO(3) UBIQUINOL OXIDASE SUBUNIT 3"/>
    <property type="match status" value="1"/>
</dbReference>
<dbReference type="Pfam" id="PF00510">
    <property type="entry name" value="COX3"/>
    <property type="match status" value="1"/>
</dbReference>
<evidence type="ECO:0000256" key="7">
    <source>
        <dbReference type="RuleBase" id="RU003376"/>
    </source>
</evidence>
<evidence type="ECO:0000256" key="5">
    <source>
        <dbReference type="ARBA" id="ARBA00022989"/>
    </source>
</evidence>
<dbReference type="InterPro" id="IPR035973">
    <property type="entry name" value="Cyt_c_oxidase_su3-like_sf"/>
</dbReference>
<evidence type="ECO:0000256" key="2">
    <source>
        <dbReference type="ARBA" id="ARBA00010581"/>
    </source>
</evidence>
<dbReference type="EMBL" id="MTSE01000003">
    <property type="protein sequence ID" value="OUJ74516.1"/>
    <property type="molecule type" value="Genomic_DNA"/>
</dbReference>
<feature type="transmembrane region" description="Helical" evidence="8">
    <location>
        <begin position="99"/>
        <end position="121"/>
    </location>
</feature>
<comment type="caution">
    <text evidence="10">The sequence shown here is derived from an EMBL/GenBank/DDBJ whole genome shotgun (WGS) entry which is preliminary data.</text>
</comment>
<accession>A0A243WFG4</accession>
<proteinExistence type="inferred from homology"/>
<feature type="transmembrane region" description="Helical" evidence="8">
    <location>
        <begin position="141"/>
        <end position="166"/>
    </location>
</feature>
<organism evidence="10 11">
    <name type="scientific">Hymenobacter crusticola</name>
    <dbReference type="NCBI Taxonomy" id="1770526"/>
    <lineage>
        <taxon>Bacteria</taxon>
        <taxon>Pseudomonadati</taxon>
        <taxon>Bacteroidota</taxon>
        <taxon>Cytophagia</taxon>
        <taxon>Cytophagales</taxon>
        <taxon>Hymenobacteraceae</taxon>
        <taxon>Hymenobacter</taxon>
    </lineage>
</organism>
<evidence type="ECO:0000256" key="6">
    <source>
        <dbReference type="ARBA" id="ARBA00023136"/>
    </source>
</evidence>
<dbReference type="OrthoDB" id="9810850at2"/>
<feature type="transmembrane region" description="Helical" evidence="8">
    <location>
        <begin position="69"/>
        <end position="87"/>
    </location>
</feature>
<protein>
    <submittedName>
        <fullName evidence="10">Cytochrome c oxidase subunit III</fullName>
    </submittedName>
</protein>
<evidence type="ECO:0000259" key="9">
    <source>
        <dbReference type="PROSITE" id="PS50253"/>
    </source>
</evidence>
<feature type="transmembrane region" description="Helical" evidence="8">
    <location>
        <begin position="196"/>
        <end position="215"/>
    </location>
</feature>
<feature type="transmembrane region" description="Helical" evidence="8">
    <location>
        <begin position="28"/>
        <end position="49"/>
    </location>
</feature>
<dbReference type="Gene3D" id="1.20.120.80">
    <property type="entry name" value="Cytochrome c oxidase, subunit III, four-helix bundle"/>
    <property type="match status" value="1"/>
</dbReference>
<dbReference type="InterPro" id="IPR000298">
    <property type="entry name" value="Cyt_c_oxidase-like_su3"/>
</dbReference>
<dbReference type="SUPFAM" id="SSF81452">
    <property type="entry name" value="Cytochrome c oxidase subunit III-like"/>
    <property type="match status" value="1"/>
</dbReference>
<dbReference type="GO" id="GO:0005886">
    <property type="term" value="C:plasma membrane"/>
    <property type="evidence" value="ECO:0007669"/>
    <property type="project" value="UniProtKB-SubCell"/>
</dbReference>
<evidence type="ECO:0000256" key="4">
    <source>
        <dbReference type="ARBA" id="ARBA00022692"/>
    </source>
</evidence>
<keyword evidence="5 8" id="KW-1133">Transmembrane helix</keyword>
<dbReference type="RefSeq" id="WP_086593313.1">
    <property type="nucleotide sequence ID" value="NZ_MTSE01000003.1"/>
</dbReference>
<evidence type="ECO:0000256" key="3">
    <source>
        <dbReference type="ARBA" id="ARBA00022475"/>
    </source>
</evidence>
<dbReference type="InterPro" id="IPR013833">
    <property type="entry name" value="Cyt_c_oxidase_su3_a-hlx"/>
</dbReference>
<comment type="subcellular location">
    <subcellularLocation>
        <location evidence="1 7">Cell membrane</location>
        <topology evidence="1 7">Multi-pass membrane protein</topology>
    </subcellularLocation>
</comment>
<evidence type="ECO:0000313" key="11">
    <source>
        <dbReference type="Proteomes" id="UP000194873"/>
    </source>
</evidence>
<keyword evidence="4 7" id="KW-0812">Transmembrane</keyword>
<dbReference type="InterPro" id="IPR024791">
    <property type="entry name" value="Cyt_c/ubiquinol_Oxase_su3"/>
</dbReference>
<feature type="domain" description="Heme-copper oxidase subunit III family profile" evidence="9">
    <location>
        <begin position="32"/>
        <end position="216"/>
    </location>
</feature>
<dbReference type="GO" id="GO:0019646">
    <property type="term" value="P:aerobic electron transport chain"/>
    <property type="evidence" value="ECO:0007669"/>
    <property type="project" value="InterPro"/>
</dbReference>
<comment type="similarity">
    <text evidence="2 7">Belongs to the cytochrome c oxidase subunit 3 family.</text>
</comment>
<gene>
    <name evidence="10" type="ORF">BXP70_06960</name>
</gene>
<keyword evidence="11" id="KW-1185">Reference proteome</keyword>
<name>A0A243WFG4_9BACT</name>
<dbReference type="Proteomes" id="UP000194873">
    <property type="component" value="Unassembled WGS sequence"/>
</dbReference>
<reference evidence="10 11" key="1">
    <citation type="submission" date="2017-01" db="EMBL/GenBank/DDBJ databases">
        <title>A new Hymenobacter.</title>
        <authorList>
            <person name="Liang Y."/>
            <person name="Feng F."/>
        </authorList>
    </citation>
    <scope>NUCLEOTIDE SEQUENCE [LARGE SCALE GENOMIC DNA]</scope>
    <source>
        <strain evidence="10">MIMBbqt21</strain>
    </source>
</reference>
<sequence length="216" mass="24659">MNSDKERNKVGARRTPSAFARMERMSPLLMLLYLSMVGITVLFIILVGAYSHTRYFSALPSGLHSFPRYFSISTIVLLVSSYTVNQARRIYQQDDMGNLARCLGATMMLGAIFMGLQIAGWRELDAQGALFSGEDGDASYTYIYLISGLHIVHVLGGIIFLLVLLLRTLHASRDAVRTLVYIRNPYRRLQLRMLTVYWHFIDVLWLGLFVVFLFLY</sequence>
<dbReference type="CDD" id="cd00386">
    <property type="entry name" value="Heme_Cu_Oxidase_III_like"/>
    <property type="match status" value="1"/>
</dbReference>
<dbReference type="GO" id="GO:0004129">
    <property type="term" value="F:cytochrome-c oxidase activity"/>
    <property type="evidence" value="ECO:0007669"/>
    <property type="project" value="InterPro"/>
</dbReference>
<evidence type="ECO:0000256" key="8">
    <source>
        <dbReference type="SAM" id="Phobius"/>
    </source>
</evidence>
<dbReference type="AlphaFoldDB" id="A0A243WFG4"/>
<evidence type="ECO:0000256" key="1">
    <source>
        <dbReference type="ARBA" id="ARBA00004651"/>
    </source>
</evidence>
<evidence type="ECO:0000313" key="10">
    <source>
        <dbReference type="EMBL" id="OUJ74516.1"/>
    </source>
</evidence>
<dbReference type="PROSITE" id="PS50253">
    <property type="entry name" value="COX3"/>
    <property type="match status" value="1"/>
</dbReference>
<keyword evidence="6 8" id="KW-0472">Membrane</keyword>